<comment type="caution">
    <text evidence="3">The sequence shown here is derived from an EMBL/GenBank/DDBJ whole genome shotgun (WGS) entry which is preliminary data.</text>
</comment>
<reference evidence="3" key="1">
    <citation type="submission" date="2023-11" db="EMBL/GenBank/DDBJ databases">
        <title>The genome sequences of three competitors of mushroom-forming fungi.</title>
        <authorList>
            <person name="Beijen E."/>
            <person name="Ohm R.A."/>
        </authorList>
    </citation>
    <scope>NUCLEOTIDE SEQUENCE</scope>
    <source>
        <strain evidence="3">CBS 100526</strain>
    </source>
</reference>
<evidence type="ECO:0000256" key="1">
    <source>
        <dbReference type="SAM" id="MobiDB-lite"/>
    </source>
</evidence>
<dbReference type="RefSeq" id="XP_062757952.1">
    <property type="nucleotide sequence ID" value="XM_062897115.1"/>
</dbReference>
<protein>
    <recommendedName>
        <fullName evidence="2">SET domain-containing protein</fullName>
    </recommendedName>
</protein>
<sequence length="391" mass="42183">MNRPEGGISFDALENPESRLRTGPITSTSSNIHGQNNMKNWGVRIVHEAPPEGSEPPNSATGTMPKDDVYLPYMSNSLALKIKPTGSSRGDGVFTIRHFPAGHRIIYKGPVFTCVHPTRRDATSWKMAVIQRWRLNSVREQTRIKSHFPKIRYMPSGTLEPTALEAMDFLCFILEYAFSNPGCSRANIYRLASHINHACRKCANAEISIGPGTPNLITVRLVRKVKKGQEIFINYDRPSGNAYGCAVCGIRDGETSRLKQFWHGMVRLARGVPSNQGEREHTLAQPSPPLSAGTSAPVVASATTEAPVAVNVTADVVGSATAEAPSGAVSDSQSITGSATGEASADADGTKDAKAPADTVATVVPVGDADSHETFRQRVSARWASFRARMK</sequence>
<feature type="region of interest" description="Disordered" evidence="1">
    <location>
        <begin position="272"/>
        <end position="298"/>
    </location>
</feature>
<dbReference type="InterPro" id="IPR046341">
    <property type="entry name" value="SET_dom_sf"/>
</dbReference>
<dbReference type="Gene3D" id="2.170.270.10">
    <property type="entry name" value="SET domain"/>
    <property type="match status" value="1"/>
</dbReference>
<dbReference type="PROSITE" id="PS50280">
    <property type="entry name" value="SET"/>
    <property type="match status" value="1"/>
</dbReference>
<keyword evidence="4" id="KW-1185">Reference proteome</keyword>
<feature type="compositionally biased region" description="Polar residues" evidence="1">
    <location>
        <begin position="24"/>
        <end position="36"/>
    </location>
</feature>
<feature type="region of interest" description="Disordered" evidence="1">
    <location>
        <begin position="1"/>
        <end position="36"/>
    </location>
</feature>
<evidence type="ECO:0000259" key="2">
    <source>
        <dbReference type="PROSITE" id="PS50280"/>
    </source>
</evidence>
<feature type="region of interest" description="Disordered" evidence="1">
    <location>
        <begin position="322"/>
        <end position="356"/>
    </location>
</feature>
<proteinExistence type="predicted"/>
<dbReference type="Pfam" id="PF00856">
    <property type="entry name" value="SET"/>
    <property type="match status" value="1"/>
</dbReference>
<dbReference type="InterPro" id="IPR001214">
    <property type="entry name" value="SET_dom"/>
</dbReference>
<evidence type="ECO:0000313" key="4">
    <source>
        <dbReference type="Proteomes" id="UP001273209"/>
    </source>
</evidence>
<dbReference type="GeneID" id="87917020"/>
<dbReference type="EMBL" id="JAWRVG010000008">
    <property type="protein sequence ID" value="KAK4078554.1"/>
    <property type="molecule type" value="Genomic_DNA"/>
</dbReference>
<gene>
    <name evidence="3" type="ORF">Triagg1_2885</name>
</gene>
<feature type="domain" description="SET" evidence="2">
    <location>
        <begin position="78"/>
        <end position="236"/>
    </location>
</feature>
<evidence type="ECO:0000313" key="3">
    <source>
        <dbReference type="EMBL" id="KAK4078554.1"/>
    </source>
</evidence>
<accession>A0AAE1M1G9</accession>
<organism evidence="3 4">
    <name type="scientific">Trichoderma aggressivum f. europaeum</name>
    <dbReference type="NCBI Taxonomy" id="173218"/>
    <lineage>
        <taxon>Eukaryota</taxon>
        <taxon>Fungi</taxon>
        <taxon>Dikarya</taxon>
        <taxon>Ascomycota</taxon>
        <taxon>Pezizomycotina</taxon>
        <taxon>Sordariomycetes</taxon>
        <taxon>Hypocreomycetidae</taxon>
        <taxon>Hypocreales</taxon>
        <taxon>Hypocreaceae</taxon>
        <taxon>Trichoderma</taxon>
    </lineage>
</organism>
<dbReference type="AlphaFoldDB" id="A0AAE1M1G9"/>
<name>A0AAE1M1G9_9HYPO</name>
<feature type="compositionally biased region" description="Polar residues" evidence="1">
    <location>
        <begin position="329"/>
        <end position="341"/>
    </location>
</feature>
<dbReference type="SUPFAM" id="SSF82199">
    <property type="entry name" value="SET domain"/>
    <property type="match status" value="1"/>
</dbReference>
<dbReference type="Proteomes" id="UP001273209">
    <property type="component" value="Unassembled WGS sequence"/>
</dbReference>